<dbReference type="AlphaFoldDB" id="A0A7D5KKZ5"/>
<feature type="transmembrane region" description="Helical" evidence="1">
    <location>
        <begin position="217"/>
        <end position="238"/>
    </location>
</feature>
<feature type="transmembrane region" description="Helical" evidence="1">
    <location>
        <begin position="36"/>
        <end position="52"/>
    </location>
</feature>
<dbReference type="OrthoDB" id="241667at2157"/>
<feature type="transmembrane region" description="Helical" evidence="1">
    <location>
        <begin position="244"/>
        <end position="260"/>
    </location>
</feature>
<gene>
    <name evidence="2" type="ORF">HYG82_11700</name>
</gene>
<name>A0A7D5KKZ5_9EURY</name>
<organism evidence="2 3">
    <name type="scientific">Natrinema halophilum</name>
    <dbReference type="NCBI Taxonomy" id="1699371"/>
    <lineage>
        <taxon>Archaea</taxon>
        <taxon>Methanobacteriati</taxon>
        <taxon>Methanobacteriota</taxon>
        <taxon>Stenosarchaea group</taxon>
        <taxon>Halobacteria</taxon>
        <taxon>Halobacteriales</taxon>
        <taxon>Natrialbaceae</taxon>
        <taxon>Natrinema</taxon>
    </lineage>
</organism>
<keyword evidence="1" id="KW-0812">Transmembrane</keyword>
<feature type="transmembrane region" description="Helical" evidence="1">
    <location>
        <begin position="161"/>
        <end position="178"/>
    </location>
</feature>
<feature type="transmembrane region" description="Helical" evidence="1">
    <location>
        <begin position="90"/>
        <end position="109"/>
    </location>
</feature>
<reference evidence="2 3" key="1">
    <citation type="submission" date="2020-07" db="EMBL/GenBank/DDBJ databases">
        <authorList>
            <person name="Cui H."/>
        </authorList>
    </citation>
    <scope>NUCLEOTIDE SEQUENCE [LARGE SCALE GENOMIC DNA]</scope>
    <source>
        <strain evidence="2 3">YPL8</strain>
    </source>
</reference>
<dbReference type="GeneID" id="56033965"/>
<dbReference type="KEGG" id="haly:HYG82_11700"/>
<dbReference type="Proteomes" id="UP000509241">
    <property type="component" value="Chromosome"/>
</dbReference>
<feature type="transmembrane region" description="Helical" evidence="1">
    <location>
        <begin position="267"/>
        <end position="288"/>
    </location>
</feature>
<feature type="transmembrane region" description="Helical" evidence="1">
    <location>
        <begin position="129"/>
        <end position="149"/>
    </location>
</feature>
<dbReference type="RefSeq" id="WP_179261211.1">
    <property type="nucleotide sequence ID" value="NZ_CP058601.1"/>
</dbReference>
<proteinExistence type="predicted"/>
<accession>A0A7D5KKZ5</accession>
<keyword evidence="1" id="KW-1133">Transmembrane helix</keyword>
<sequence length="326" mass="32176">MYGPVQFAGYVALLLTPATLLLAAVRSPPAVPTELAPLQFGIVLTGTVIAASERRRLSSLDAAGFDRTDVVDVGTVGIGAVSTYLLSTNLGFGPILASALVGLVVGLSFPQIDGPAYCGSFVGMVSPAVFPSLEGVAIAGTVAGLAFVSTAKSFGGFGGKYGTIALFGCIVTVSLTGADYATGSPLAPSLAPSIVVVAILAALATVGLRTRGGMSSVVASAAVGVSAVVLLPVLFGFLTGQGSTLAAVAFCASFVGMSSGERLETTAHVAGAGLLCGLVFLAVAPALTGAGGKLGTTAFVSCLALAGALELKAVVDSTVRRLYPSR</sequence>
<dbReference type="EMBL" id="CP058601">
    <property type="protein sequence ID" value="QLG49478.1"/>
    <property type="molecule type" value="Genomic_DNA"/>
</dbReference>
<protein>
    <submittedName>
        <fullName evidence="2">Uncharacterized protein</fullName>
    </submittedName>
</protein>
<feature type="transmembrane region" description="Helical" evidence="1">
    <location>
        <begin position="190"/>
        <end position="208"/>
    </location>
</feature>
<keyword evidence="1" id="KW-0472">Membrane</keyword>
<evidence type="ECO:0000313" key="3">
    <source>
        <dbReference type="Proteomes" id="UP000509241"/>
    </source>
</evidence>
<evidence type="ECO:0000313" key="2">
    <source>
        <dbReference type="EMBL" id="QLG49478.1"/>
    </source>
</evidence>
<keyword evidence="3" id="KW-1185">Reference proteome</keyword>
<evidence type="ECO:0000256" key="1">
    <source>
        <dbReference type="SAM" id="Phobius"/>
    </source>
</evidence>